<organism evidence="1 2">
    <name type="scientific">miscellaneous Crenarchaeota group-15 archaeon DG-45</name>
    <dbReference type="NCBI Taxonomy" id="1685127"/>
    <lineage>
        <taxon>Archaea</taxon>
        <taxon>Candidatus Bathyarchaeota</taxon>
        <taxon>MCG-15</taxon>
    </lineage>
</organism>
<evidence type="ECO:0000313" key="2">
    <source>
        <dbReference type="Proteomes" id="UP000037210"/>
    </source>
</evidence>
<comment type="caution">
    <text evidence="1">The sequence shown here is derived from an EMBL/GenBank/DDBJ whole genome shotgun (WGS) entry which is preliminary data.</text>
</comment>
<name>A0A0M0BK85_9ARCH</name>
<evidence type="ECO:0000313" key="1">
    <source>
        <dbReference type="EMBL" id="KON28997.1"/>
    </source>
</evidence>
<dbReference type="EMBL" id="LFWZ01000076">
    <property type="protein sequence ID" value="KON28997.1"/>
    <property type="molecule type" value="Genomic_DNA"/>
</dbReference>
<reference evidence="1 2" key="1">
    <citation type="submission" date="2015-06" db="EMBL/GenBank/DDBJ databases">
        <title>New insights into the roles of widespread benthic archaea in carbon and nitrogen cycling.</title>
        <authorList>
            <person name="Lazar C.S."/>
            <person name="Baker B.J."/>
            <person name="Seitz K.W."/>
            <person name="Hyde A.S."/>
            <person name="Dick G.J."/>
            <person name="Hinrichs K.-U."/>
            <person name="Teske A.P."/>
        </authorList>
    </citation>
    <scope>NUCLEOTIDE SEQUENCE [LARGE SCALE GENOMIC DNA]</scope>
    <source>
        <strain evidence="1">DG-45</strain>
    </source>
</reference>
<protein>
    <submittedName>
        <fullName evidence="1">Uncharacterized protein</fullName>
    </submittedName>
</protein>
<dbReference type="AlphaFoldDB" id="A0A0M0BK85"/>
<dbReference type="Proteomes" id="UP000037210">
    <property type="component" value="Unassembled WGS sequence"/>
</dbReference>
<proteinExistence type="predicted"/>
<accession>A0A0M0BK85</accession>
<sequence>MKVFLKRITSRMMYLRAEKTETEDPWPSRGADIHLFVLSATPTRKTAMVMYGSFSTKNAYSNATVPFNGDHTPQIRRIAIFIPFVPTLS</sequence>
<gene>
    <name evidence="1" type="ORF">AC482_07355</name>
</gene>